<evidence type="ECO:0000256" key="1">
    <source>
        <dbReference type="ARBA" id="ARBA00000213"/>
    </source>
</evidence>
<dbReference type="InterPro" id="IPR013826">
    <property type="entry name" value="Topo_IA_cen_sub3"/>
</dbReference>
<feature type="site" description="Interaction with DNA" evidence="10">
    <location>
        <position position="33"/>
    </location>
</feature>
<dbReference type="SUPFAM" id="SSF56712">
    <property type="entry name" value="Prokaryotic type I DNA topoisomerase"/>
    <property type="match status" value="1"/>
</dbReference>
<sequence>MSKTLIIVESPTKAKKLSEYLGSEYLVKASFGHVRDLPTSNGEIGYHPETFEPIYEVTEKARTTIKVLKAAVKECDRVLLATDPDREGEAISWHLAELLGLRKRERVKFHEITASAILKAINTPSAIDTSLVRAQEARRIIDRQVGWLVSGPLTRKIGQRASAGRVQSPALALVVEREREILAFKKEAFFTVEAEFSEEWGAVWPSDEQQCKDRSVAETIAESKQFSVLEYDLSKLHEDPPPPFRTSKLLQAASVVLGFDPKRTMDLAQSLFQKHGAISYHRTDESNISDDAYGMIVEYGQERNYPMSSEKRTWKGVVAAQEAHEAIRPSDMNYQPDETMTADEAALYRLIHSRAVASQMEPAEYTVATATLSNEQGIKFKAQSKSLCKPGWRVLAVQDEEHDDNPSLSHIPDLSVGQILHSSNVTVCEHSTRPPKRYTKASLTNALERLGIGRPATYASMVDGLTDRSYVQVVERFLTPEPVGFAIYDALKGAFSFIETEYTRGMESDLDLIVKGDKTYRSVVSSKYSDLTTELASFGGAEIPRPAPSTVGSCPKCGKGMVQRTGSRGPFLGCSGYPKCKETQQLPKGA</sequence>
<evidence type="ECO:0000313" key="14">
    <source>
        <dbReference type="Proteomes" id="UP000002743"/>
    </source>
</evidence>
<keyword evidence="3" id="KW-0479">Metal-binding</keyword>
<dbReference type="RefSeq" id="WP_012777699.1">
    <property type="nucleotide sequence ID" value="NC_012970.1"/>
</dbReference>
<keyword evidence="4" id="KW-0863">Zinc-finger</keyword>
<dbReference type="PRINTS" id="PR00417">
    <property type="entry name" value="PRTPISMRASEI"/>
</dbReference>
<dbReference type="Gene3D" id="1.10.290.10">
    <property type="entry name" value="Topoisomerase I, domain 4"/>
    <property type="match status" value="1"/>
</dbReference>
<comment type="catalytic activity">
    <reaction evidence="1 10">
        <text>ATP-independent breakage of single-stranded DNA, followed by passage and rejoining.</text>
        <dbReference type="EC" id="5.6.2.1"/>
    </reaction>
</comment>
<evidence type="ECO:0000259" key="11">
    <source>
        <dbReference type="PROSITE" id="PS50880"/>
    </source>
</evidence>
<feature type="site" description="Interaction with DNA" evidence="10">
    <location>
        <position position="139"/>
    </location>
</feature>
<keyword evidence="9 10" id="KW-0413">Isomerase</keyword>
<keyword evidence="6" id="KW-0460">Magnesium</keyword>
<gene>
    <name evidence="10" type="primary">topA</name>
    <name evidence="13" type="ordered locus">Msip34_2877</name>
</gene>
<dbReference type="NCBIfam" id="TIGR01051">
    <property type="entry name" value="topA_bact"/>
    <property type="match status" value="1"/>
</dbReference>
<keyword evidence="13" id="KW-0614">Plasmid</keyword>
<dbReference type="PROSITE" id="PS50880">
    <property type="entry name" value="TOPRIM"/>
    <property type="match status" value="1"/>
</dbReference>
<keyword evidence="7 10" id="KW-0799">Topoisomerase</keyword>
<dbReference type="Pfam" id="PF01751">
    <property type="entry name" value="Toprim"/>
    <property type="match status" value="1"/>
</dbReference>
<dbReference type="GO" id="GO:0005694">
    <property type="term" value="C:chromosome"/>
    <property type="evidence" value="ECO:0007669"/>
    <property type="project" value="InterPro"/>
</dbReference>
<dbReference type="EMBL" id="CP001675">
    <property type="protein sequence ID" value="ACT52101.1"/>
    <property type="molecule type" value="Genomic_DNA"/>
</dbReference>
<dbReference type="CDD" id="cd00186">
    <property type="entry name" value="TOP1Ac"/>
    <property type="match status" value="1"/>
</dbReference>
<dbReference type="InterPro" id="IPR013498">
    <property type="entry name" value="Topo_IA_Znf"/>
</dbReference>
<keyword evidence="14" id="KW-1185">Reference proteome</keyword>
<dbReference type="HAMAP" id="MF_00952">
    <property type="entry name" value="Topoisom_1_prok"/>
    <property type="match status" value="1"/>
</dbReference>
<dbReference type="GO" id="GO:0003917">
    <property type="term" value="F:DNA topoisomerase type I (single strand cut, ATP-independent) activity"/>
    <property type="evidence" value="ECO:0007669"/>
    <property type="project" value="UniProtKB-UniRule"/>
</dbReference>
<feature type="site" description="Interaction with DNA" evidence="10">
    <location>
        <position position="468"/>
    </location>
</feature>
<dbReference type="PANTHER" id="PTHR42785:SF1">
    <property type="entry name" value="DNA TOPOISOMERASE"/>
    <property type="match status" value="1"/>
</dbReference>
<protein>
    <recommendedName>
        <fullName evidence="10">DNA topoisomerase 1</fullName>
        <ecNumber evidence="10">5.6.2.1</ecNumber>
    </recommendedName>
    <alternativeName>
        <fullName evidence="10">DNA topoisomerase I</fullName>
    </alternativeName>
</protein>
<dbReference type="Pfam" id="PF01396">
    <property type="entry name" value="Zn_ribbon_Top1"/>
    <property type="match status" value="1"/>
</dbReference>
<dbReference type="PROSITE" id="PS52039">
    <property type="entry name" value="TOPO_IA_2"/>
    <property type="match status" value="1"/>
</dbReference>
<comment type="function">
    <text evidence="10">Releases the supercoiling and torsional tension of DNA, which is introduced during the DNA replication and transcription, by transiently cleaving and rejoining one strand of the DNA duplex. Introduces a single-strand break via transesterification at a target site in duplex DNA. The scissile phosphodiester is attacked by the catalytic tyrosine of the enzyme, resulting in the formation of a DNA-(5'-phosphotyrosyl)-enzyme intermediate and the expulsion of a 3'-OH DNA strand. The free DNA strand then undergoes passage around the unbroken strand, thus removing DNA supercoils. Finally, in the religation step, the DNA 3'-OH attacks the covalent intermediate to expel the active-site tyrosine and restore the DNA phosphodiester backbone.</text>
</comment>
<keyword evidence="8 10" id="KW-0238">DNA-binding</keyword>
<dbReference type="InterPro" id="IPR013825">
    <property type="entry name" value="Topo_IA_cen_sub2"/>
</dbReference>
<dbReference type="InterPro" id="IPR005733">
    <property type="entry name" value="TopoI_bac-type"/>
</dbReference>
<feature type="site" description="Interaction with DNA" evidence="10">
    <location>
        <position position="282"/>
    </location>
</feature>
<dbReference type="Gene3D" id="2.70.20.10">
    <property type="entry name" value="Topoisomerase I, domain 3"/>
    <property type="match status" value="1"/>
</dbReference>
<dbReference type="Proteomes" id="UP000002743">
    <property type="component" value="Plasmid pMsip01"/>
</dbReference>
<dbReference type="GO" id="GO:0008270">
    <property type="term" value="F:zinc ion binding"/>
    <property type="evidence" value="ECO:0007669"/>
    <property type="project" value="UniProtKB-KW"/>
</dbReference>
<dbReference type="Gene3D" id="1.10.460.10">
    <property type="entry name" value="Topoisomerase I, domain 2"/>
    <property type="match status" value="1"/>
</dbReference>
<evidence type="ECO:0000256" key="10">
    <source>
        <dbReference type="HAMAP-Rule" id="MF_00952"/>
    </source>
</evidence>
<dbReference type="CDD" id="cd03363">
    <property type="entry name" value="TOPRIM_TopoIA_TopoI"/>
    <property type="match status" value="1"/>
</dbReference>
<dbReference type="InterPro" id="IPR003602">
    <property type="entry name" value="Topo_IA_DNA-bd_dom"/>
</dbReference>
<dbReference type="Gene3D" id="3.30.65.10">
    <property type="entry name" value="Bacterial Topoisomerase I, domain 1"/>
    <property type="match status" value="1"/>
</dbReference>
<dbReference type="Pfam" id="PF01131">
    <property type="entry name" value="Topoisom_bac"/>
    <property type="match status" value="1"/>
</dbReference>
<comment type="caution">
    <text evidence="10">Lacks conserved residue(s) required for the propagation of feature annotation.</text>
</comment>
<reference evidence="13 14" key="2">
    <citation type="journal article" date="2011" name="J. Bacteriol.">
        <title>Genomes of three methylotrophs from a single niche uncover genetic and metabolic divergence of Methylophilaceae.</title>
        <authorList>
            <person name="Lapidus A."/>
            <person name="Clum A."/>
            <person name="Labutti K."/>
            <person name="Kaluzhnaya M.G."/>
            <person name="Lim S."/>
            <person name="Beck D.A."/>
            <person name="Glavina Del Rio T."/>
            <person name="Nolan M."/>
            <person name="Mavromatis K."/>
            <person name="Huntemann M."/>
            <person name="Lucas S."/>
            <person name="Lidstrom M.E."/>
            <person name="Ivanova N."/>
            <person name="Chistoserdova L."/>
        </authorList>
    </citation>
    <scope>NUCLEOTIDE SEQUENCE [LARGE SCALE GENOMIC DNA]</scope>
    <source>
        <strain evidence="13 14">SIP3-4</strain>
        <plasmid evidence="13 14">pMsip01</plasmid>
    </source>
</reference>
<dbReference type="InterPro" id="IPR034149">
    <property type="entry name" value="TOPRIM_TopoI"/>
</dbReference>
<evidence type="ECO:0000256" key="8">
    <source>
        <dbReference type="ARBA" id="ARBA00023125"/>
    </source>
</evidence>
<dbReference type="InterPro" id="IPR023405">
    <property type="entry name" value="Topo_IA_core_domain"/>
</dbReference>
<evidence type="ECO:0000256" key="7">
    <source>
        <dbReference type="ARBA" id="ARBA00023029"/>
    </source>
</evidence>
<reference evidence="14" key="1">
    <citation type="submission" date="2009-07" db="EMBL/GenBank/DDBJ databases">
        <title>Complete sequence of plasmid 1 of Methylovorus sp. SIP3-4.</title>
        <authorList>
            <consortium name="US DOE Joint Genome Institute"/>
            <person name="Lucas S."/>
            <person name="Copeland A."/>
            <person name="Lapidus A."/>
            <person name="Glavina del Rio T."/>
            <person name="Tice H."/>
            <person name="Bruce D."/>
            <person name="Goodwin L."/>
            <person name="Pitluck S."/>
            <person name="Clum A."/>
            <person name="Larimer F."/>
            <person name="Land M."/>
            <person name="Hauser L."/>
            <person name="Kyrpides N."/>
            <person name="Mikhailova N."/>
            <person name="Kayluzhnaya M."/>
            <person name="Chistoserdova L."/>
        </authorList>
    </citation>
    <scope>NUCLEOTIDE SEQUENCE [LARGE SCALE GENOMIC DNA]</scope>
    <source>
        <strain evidence="14">SIP3-4</strain>
        <plasmid evidence="14">pMsip01</plasmid>
    </source>
</reference>
<dbReference type="Gene3D" id="3.40.50.140">
    <property type="match status" value="1"/>
</dbReference>
<dbReference type="InterPro" id="IPR028612">
    <property type="entry name" value="Topoisom_1_IA"/>
</dbReference>
<geneLocation type="plasmid" evidence="13 14">
    <name>pMsip01</name>
</geneLocation>
<evidence type="ECO:0000256" key="2">
    <source>
        <dbReference type="ARBA" id="ARBA00009446"/>
    </source>
</evidence>
<dbReference type="PANTHER" id="PTHR42785">
    <property type="entry name" value="DNA TOPOISOMERASE, TYPE IA, CORE"/>
    <property type="match status" value="1"/>
</dbReference>
<dbReference type="InterPro" id="IPR013497">
    <property type="entry name" value="Topo_IA_cen"/>
</dbReference>
<dbReference type="GO" id="GO:0003677">
    <property type="term" value="F:DNA binding"/>
    <property type="evidence" value="ECO:0007669"/>
    <property type="project" value="UniProtKB-KW"/>
</dbReference>
<evidence type="ECO:0000256" key="9">
    <source>
        <dbReference type="ARBA" id="ARBA00023235"/>
    </source>
</evidence>
<dbReference type="InterPro" id="IPR006171">
    <property type="entry name" value="TOPRIM_dom"/>
</dbReference>
<dbReference type="GO" id="GO:0006265">
    <property type="term" value="P:DNA topological change"/>
    <property type="evidence" value="ECO:0007669"/>
    <property type="project" value="UniProtKB-UniRule"/>
</dbReference>
<evidence type="ECO:0000256" key="3">
    <source>
        <dbReference type="ARBA" id="ARBA00022723"/>
    </source>
</evidence>
<dbReference type="InterPro" id="IPR000380">
    <property type="entry name" value="Topo_IA"/>
</dbReference>
<dbReference type="AlphaFoldDB" id="C6XEP4"/>
<dbReference type="KEGG" id="mei:Msip34_2877"/>
<feature type="region of interest" description="Interaction with DNA" evidence="10">
    <location>
        <begin position="162"/>
        <end position="167"/>
    </location>
</feature>
<evidence type="ECO:0000313" key="13">
    <source>
        <dbReference type="EMBL" id="ACT52101.1"/>
    </source>
</evidence>
<evidence type="ECO:0000256" key="4">
    <source>
        <dbReference type="ARBA" id="ARBA00022771"/>
    </source>
</evidence>
<dbReference type="EC" id="5.6.2.1" evidence="10"/>
<feature type="domain" description="Topo IA-type catalytic" evidence="12">
    <location>
        <begin position="128"/>
        <end position="535"/>
    </location>
</feature>
<comment type="subunit">
    <text evidence="10">Monomer.</text>
</comment>
<name>C6XEP4_METGS</name>
<dbReference type="SMART" id="SM00437">
    <property type="entry name" value="TOP1Ac"/>
    <property type="match status" value="1"/>
</dbReference>
<keyword evidence="5" id="KW-0862">Zinc</keyword>
<feature type="site" description="Interaction with DNA" evidence="10">
    <location>
        <position position="142"/>
    </location>
</feature>
<organism evidence="13 14">
    <name type="scientific">Methylovorus glucosotrophus (strain SIP3-4)</name>
    <dbReference type="NCBI Taxonomy" id="582744"/>
    <lineage>
        <taxon>Bacteria</taxon>
        <taxon>Pseudomonadati</taxon>
        <taxon>Pseudomonadota</taxon>
        <taxon>Betaproteobacteria</taxon>
        <taxon>Nitrosomonadales</taxon>
        <taxon>Methylophilaceae</taxon>
        <taxon>Methylovorus</taxon>
    </lineage>
</organism>
<evidence type="ECO:0000256" key="6">
    <source>
        <dbReference type="ARBA" id="ARBA00022842"/>
    </source>
</evidence>
<dbReference type="InterPro" id="IPR013824">
    <property type="entry name" value="Topo_IA_cen_sub1"/>
</dbReference>
<dbReference type="SMART" id="SM00436">
    <property type="entry name" value="TOP1Bc"/>
    <property type="match status" value="1"/>
</dbReference>
<dbReference type="SMART" id="SM00493">
    <property type="entry name" value="TOPRIM"/>
    <property type="match status" value="1"/>
</dbReference>
<dbReference type="SUPFAM" id="SSF57783">
    <property type="entry name" value="Zinc beta-ribbon"/>
    <property type="match status" value="1"/>
</dbReference>
<feature type="active site" description="O-(5'-phospho-DNA)-tyrosine intermediate" evidence="10">
    <location>
        <position position="280"/>
    </location>
</feature>
<dbReference type="HOGENOM" id="CLU_002929_4_3_4"/>
<feature type="domain" description="Toprim" evidence="11">
    <location>
        <begin position="3"/>
        <end position="117"/>
    </location>
</feature>
<proteinExistence type="inferred from homology"/>
<evidence type="ECO:0000256" key="5">
    <source>
        <dbReference type="ARBA" id="ARBA00022833"/>
    </source>
</evidence>
<comment type="similarity">
    <text evidence="2 10">Belongs to the type IA topoisomerase family.</text>
</comment>
<evidence type="ECO:0000259" key="12">
    <source>
        <dbReference type="PROSITE" id="PS52039"/>
    </source>
</evidence>
<feature type="site" description="Interaction with DNA" evidence="10">
    <location>
        <position position="138"/>
    </location>
</feature>
<accession>C6XEP4</accession>
<dbReference type="InterPro" id="IPR003601">
    <property type="entry name" value="Topo_IA_2"/>
</dbReference>